<evidence type="ECO:0000256" key="2">
    <source>
        <dbReference type="SAM" id="Phobius"/>
    </source>
</evidence>
<feature type="transmembrane region" description="Helical" evidence="2">
    <location>
        <begin position="60"/>
        <end position="79"/>
    </location>
</feature>
<protein>
    <submittedName>
        <fullName evidence="3">Uncharacterized protein</fullName>
    </submittedName>
</protein>
<name>A0ABV7SYK5_9SPHN</name>
<feature type="region of interest" description="Disordered" evidence="1">
    <location>
        <begin position="1"/>
        <end position="55"/>
    </location>
</feature>
<keyword evidence="2" id="KW-1133">Transmembrane helix</keyword>
<keyword evidence="4" id="KW-1185">Reference proteome</keyword>
<evidence type="ECO:0000256" key="1">
    <source>
        <dbReference type="SAM" id="MobiDB-lite"/>
    </source>
</evidence>
<comment type="caution">
    <text evidence="3">The sequence shown here is derived from an EMBL/GenBank/DDBJ whole genome shotgun (WGS) entry which is preliminary data.</text>
</comment>
<proteinExistence type="predicted"/>
<accession>A0ABV7SYK5</accession>
<evidence type="ECO:0000313" key="3">
    <source>
        <dbReference type="EMBL" id="MFC3581840.1"/>
    </source>
</evidence>
<organism evidence="3 4">
    <name type="scientific">Sphingomonas hylomeconis</name>
    <dbReference type="NCBI Taxonomy" id="1395958"/>
    <lineage>
        <taxon>Bacteria</taxon>
        <taxon>Pseudomonadati</taxon>
        <taxon>Pseudomonadota</taxon>
        <taxon>Alphaproteobacteria</taxon>
        <taxon>Sphingomonadales</taxon>
        <taxon>Sphingomonadaceae</taxon>
        <taxon>Sphingomonas</taxon>
    </lineage>
</organism>
<gene>
    <name evidence="3" type="ORF">ACFONA_16850</name>
</gene>
<feature type="non-terminal residue" evidence="3">
    <location>
        <position position="1"/>
    </location>
</feature>
<reference evidence="4" key="1">
    <citation type="journal article" date="2019" name="Int. J. Syst. Evol. Microbiol.">
        <title>The Global Catalogue of Microorganisms (GCM) 10K type strain sequencing project: providing services to taxonomists for standard genome sequencing and annotation.</title>
        <authorList>
            <consortium name="The Broad Institute Genomics Platform"/>
            <consortium name="The Broad Institute Genome Sequencing Center for Infectious Disease"/>
            <person name="Wu L."/>
            <person name="Ma J."/>
        </authorList>
    </citation>
    <scope>NUCLEOTIDE SEQUENCE [LARGE SCALE GENOMIC DNA]</scope>
    <source>
        <strain evidence="4">KCTC 42739</strain>
    </source>
</reference>
<dbReference type="EMBL" id="JBHRXP010000008">
    <property type="protein sequence ID" value="MFC3581840.1"/>
    <property type="molecule type" value="Genomic_DNA"/>
</dbReference>
<dbReference type="Proteomes" id="UP001595713">
    <property type="component" value="Unassembled WGS sequence"/>
</dbReference>
<keyword evidence="2" id="KW-0812">Transmembrane</keyword>
<sequence length="346" mass="35280">PAARPVPQAASVATAPVAAAPAPVPAAAVAPPVPAPVESAAPAEPAATTESATTREAAPVWPWIVGGLVVLGALLAFLLRRRSRVDADDEDDYDADEAQVAYAESQPEPVPAPLMQPEPAPADVAPVAPVFRQTQGAGRLQPQFLKPVPAAAPVLAAAGEGVAVEAALVAPEAAEVDALTAGSAHADRPWLEFAFRPVRAGSNAEDALVEIELTVGNSGGRVAEDVRISTLLLADGSASQAEIDQRLADHARGEVAPVTIAPGEGARVDATLSLPKAQLGGDARIFNPVVVADARYHLADGSEGRTSAAFVIGHAGAEEGLRGITLHRQQMSGDIEARLHGVPQHA</sequence>
<evidence type="ECO:0000313" key="4">
    <source>
        <dbReference type="Proteomes" id="UP001595713"/>
    </source>
</evidence>
<keyword evidence="2" id="KW-0472">Membrane</keyword>